<gene>
    <name evidence="5" type="ORF">CDV28_10431</name>
</gene>
<comment type="caution">
    <text evidence="5">The sequence shown here is derived from an EMBL/GenBank/DDBJ whole genome shotgun (WGS) entry which is preliminary data.</text>
</comment>
<dbReference type="PANTHER" id="PTHR47235">
    <property type="entry name" value="BLR6548 PROTEIN"/>
    <property type="match status" value="1"/>
</dbReference>
<reference evidence="5" key="1">
    <citation type="submission" date="2017-07" db="EMBL/GenBank/DDBJ databases">
        <title>The cable genome - Insights into the physiology and evolution of filamentous bacteria capable of sulfide oxidation via long distance electron transfer.</title>
        <authorList>
            <person name="Thorup C."/>
            <person name="Bjerg J.T."/>
            <person name="Schreiber L."/>
            <person name="Nielsen L.P."/>
            <person name="Kjeldsen K.U."/>
            <person name="Boesen T."/>
            <person name="Boggild A."/>
            <person name="Meysman F."/>
            <person name="Geelhoed J."/>
            <person name="Schramm A."/>
        </authorList>
    </citation>
    <scope>NUCLEOTIDE SEQUENCE [LARGE SCALE GENOMIC DNA]</scope>
    <source>
        <strain evidence="5">GS</strain>
    </source>
</reference>
<dbReference type="AlphaFoldDB" id="A0A521G3W1"/>
<dbReference type="EMBL" id="NQJD01000004">
    <property type="protein sequence ID" value="TAA75690.1"/>
    <property type="molecule type" value="Genomic_DNA"/>
</dbReference>
<feature type="chain" id="PRO_5021920845" evidence="3">
    <location>
        <begin position="23"/>
        <end position="395"/>
    </location>
</feature>
<name>A0A521G3W1_9BACT</name>
<protein>
    <submittedName>
        <fullName evidence="5">Amino acid/amide ABC transporter substrate-binding protein, HAAT family</fullName>
    </submittedName>
</protein>
<proteinExistence type="inferred from homology"/>
<dbReference type="PANTHER" id="PTHR47235:SF1">
    <property type="entry name" value="BLR6548 PROTEIN"/>
    <property type="match status" value="1"/>
</dbReference>
<comment type="similarity">
    <text evidence="1">Belongs to the leucine-binding protein family.</text>
</comment>
<accession>A0A521G3W1</accession>
<feature type="domain" description="Leucine-binding protein" evidence="4">
    <location>
        <begin position="24"/>
        <end position="379"/>
    </location>
</feature>
<evidence type="ECO:0000259" key="4">
    <source>
        <dbReference type="Pfam" id="PF13458"/>
    </source>
</evidence>
<evidence type="ECO:0000313" key="5">
    <source>
        <dbReference type="EMBL" id="TAA75690.1"/>
    </source>
</evidence>
<organism evidence="5 6">
    <name type="scientific">Candidatus Electronema aureum</name>
    <dbReference type="NCBI Taxonomy" id="2005002"/>
    <lineage>
        <taxon>Bacteria</taxon>
        <taxon>Pseudomonadati</taxon>
        <taxon>Thermodesulfobacteriota</taxon>
        <taxon>Desulfobulbia</taxon>
        <taxon>Desulfobulbales</taxon>
        <taxon>Desulfobulbaceae</taxon>
        <taxon>Candidatus Electronema</taxon>
    </lineage>
</organism>
<dbReference type="SUPFAM" id="SSF53822">
    <property type="entry name" value="Periplasmic binding protein-like I"/>
    <property type="match status" value="1"/>
</dbReference>
<evidence type="ECO:0000256" key="1">
    <source>
        <dbReference type="ARBA" id="ARBA00010062"/>
    </source>
</evidence>
<dbReference type="Pfam" id="PF13458">
    <property type="entry name" value="Peripla_BP_6"/>
    <property type="match status" value="1"/>
</dbReference>
<evidence type="ECO:0000313" key="6">
    <source>
        <dbReference type="Proteomes" id="UP000316238"/>
    </source>
</evidence>
<dbReference type="Proteomes" id="UP000316238">
    <property type="component" value="Unassembled WGS sequence"/>
</dbReference>
<dbReference type="CDD" id="cd19978">
    <property type="entry name" value="PBP1_ABC_ligand_binding-like"/>
    <property type="match status" value="1"/>
</dbReference>
<feature type="signal peptide" evidence="3">
    <location>
        <begin position="1"/>
        <end position="22"/>
    </location>
</feature>
<sequence length="395" mass="42788">MRLKLWILFSTCCLLLPDHGVAAVKVGQSSALTGPTAFLGAEIQKGAKAYFDKRAAEDIVLTSKDDGYEPDRCLANTEEFIKDGAQVLFGYLGTPTSKVAVPLANESKTLFFGASTGAEFLSDPVANPSSFALRASYGAEIENMMRHLKEDLGIKRVSIFVQRDDFGLTGIKGAVAAEKKLGGIKIVPEVPAIPADNAATEDWTTFWNSVPHYKRNTVSVGGGVRQIRGNAAEAVILVGTARSCALAINQWHKMGFKVPMLNISFVGSRGLAERLNESDNVYISQVVPDPWDASLPIVKQYQEDMGAEKYEFISLEAYIAANVLHQAVKNVKGEVTSEAIKTSLESLSHYDAGGVPVSFGPDDRRGMDAVYLTKIEKTGDEATFVYVDKLVKPVK</sequence>
<dbReference type="Gene3D" id="3.40.50.2300">
    <property type="match status" value="2"/>
</dbReference>
<keyword evidence="2 3" id="KW-0732">Signal</keyword>
<evidence type="ECO:0000256" key="2">
    <source>
        <dbReference type="ARBA" id="ARBA00022729"/>
    </source>
</evidence>
<dbReference type="InterPro" id="IPR028081">
    <property type="entry name" value="Leu-bd"/>
</dbReference>
<dbReference type="InterPro" id="IPR028082">
    <property type="entry name" value="Peripla_BP_I"/>
</dbReference>
<evidence type="ECO:0000256" key="3">
    <source>
        <dbReference type="SAM" id="SignalP"/>
    </source>
</evidence>
<keyword evidence="6" id="KW-1185">Reference proteome</keyword>